<dbReference type="InterPro" id="IPR033985">
    <property type="entry name" value="SusD-like_N"/>
</dbReference>
<dbReference type="OrthoDB" id="9792139at2"/>
<comment type="similarity">
    <text evidence="2">Belongs to the SusD family.</text>
</comment>
<dbReference type="CDD" id="cd08977">
    <property type="entry name" value="SusD"/>
    <property type="match status" value="1"/>
</dbReference>
<organism evidence="9 10">
    <name type="scientific">Fodinibius salipaludis</name>
    <dbReference type="NCBI Taxonomy" id="2032627"/>
    <lineage>
        <taxon>Bacteria</taxon>
        <taxon>Pseudomonadati</taxon>
        <taxon>Balneolota</taxon>
        <taxon>Balneolia</taxon>
        <taxon>Balneolales</taxon>
        <taxon>Balneolaceae</taxon>
        <taxon>Fodinibius</taxon>
    </lineage>
</organism>
<dbReference type="Proteomes" id="UP000218831">
    <property type="component" value="Unassembled WGS sequence"/>
</dbReference>
<dbReference type="RefSeq" id="WP_095605117.1">
    <property type="nucleotide sequence ID" value="NZ_NSKE01000001.1"/>
</dbReference>
<keyword evidence="4" id="KW-0472">Membrane</keyword>
<dbReference type="InterPro" id="IPR012944">
    <property type="entry name" value="SusD_RagB_dom"/>
</dbReference>
<dbReference type="SUPFAM" id="SSF48452">
    <property type="entry name" value="TPR-like"/>
    <property type="match status" value="1"/>
</dbReference>
<keyword evidence="10" id="KW-1185">Reference proteome</keyword>
<comment type="subcellular location">
    <subcellularLocation>
        <location evidence="1">Cell outer membrane</location>
    </subcellularLocation>
</comment>
<evidence type="ECO:0000259" key="7">
    <source>
        <dbReference type="Pfam" id="PF07980"/>
    </source>
</evidence>
<feature type="domain" description="RagB/SusD" evidence="7">
    <location>
        <begin position="266"/>
        <end position="516"/>
    </location>
</feature>
<protein>
    <submittedName>
        <fullName evidence="9">RagB/SusD family nutrient uptake outer membrane protein</fullName>
    </submittedName>
</protein>
<evidence type="ECO:0000256" key="6">
    <source>
        <dbReference type="SAM" id="MobiDB-lite"/>
    </source>
</evidence>
<evidence type="ECO:0000256" key="2">
    <source>
        <dbReference type="ARBA" id="ARBA00006275"/>
    </source>
</evidence>
<accession>A0A2A2GG49</accession>
<reference evidence="9 10" key="1">
    <citation type="submission" date="2017-08" db="EMBL/GenBank/DDBJ databases">
        <title>Aliifodinibius alkalisoli sp. nov., isolated from saline alkaline soil.</title>
        <authorList>
            <person name="Liu D."/>
            <person name="Zhang G."/>
        </authorList>
    </citation>
    <scope>NUCLEOTIDE SEQUENCE [LARGE SCALE GENOMIC DNA]</scope>
    <source>
        <strain evidence="9 10">WN023</strain>
    </source>
</reference>
<feature type="region of interest" description="Disordered" evidence="6">
    <location>
        <begin position="483"/>
        <end position="519"/>
    </location>
</feature>
<keyword evidence="3" id="KW-0732">Signal</keyword>
<dbReference type="Pfam" id="PF14322">
    <property type="entry name" value="SusD-like_3"/>
    <property type="match status" value="1"/>
</dbReference>
<name>A0A2A2GG49_9BACT</name>
<gene>
    <name evidence="9" type="ORF">CK503_02125</name>
</gene>
<dbReference type="PROSITE" id="PS51257">
    <property type="entry name" value="PROKAR_LIPOPROTEIN"/>
    <property type="match status" value="1"/>
</dbReference>
<evidence type="ECO:0000256" key="3">
    <source>
        <dbReference type="ARBA" id="ARBA00022729"/>
    </source>
</evidence>
<keyword evidence="5" id="KW-0998">Cell outer membrane</keyword>
<dbReference type="AlphaFoldDB" id="A0A2A2GG49"/>
<feature type="domain" description="SusD-like N-terminal" evidence="8">
    <location>
        <begin position="95"/>
        <end position="222"/>
    </location>
</feature>
<evidence type="ECO:0000259" key="8">
    <source>
        <dbReference type="Pfam" id="PF14322"/>
    </source>
</evidence>
<proteinExistence type="inferred from homology"/>
<dbReference type="Gene3D" id="1.25.40.390">
    <property type="match status" value="1"/>
</dbReference>
<dbReference type="GO" id="GO:0009279">
    <property type="term" value="C:cell outer membrane"/>
    <property type="evidence" value="ECO:0007669"/>
    <property type="project" value="UniProtKB-SubCell"/>
</dbReference>
<evidence type="ECO:0000313" key="10">
    <source>
        <dbReference type="Proteomes" id="UP000218831"/>
    </source>
</evidence>
<evidence type="ECO:0000256" key="1">
    <source>
        <dbReference type="ARBA" id="ARBA00004442"/>
    </source>
</evidence>
<sequence length="519" mass="59861">MKKLIFITIALVMFMGCDDQLDLTNPNEPTAETFWETESDAVRASYAMYNGLIMDGTYMRMIPALTDGRSDGFKADTPWPDLWQTAAFNVPATSGPVEWVWREHYVLIYRTNQVLEYVPEMEIDEALKERVIGQAHFLRGLAYFNLANNFHRVPISDALPEPEEFNEPTASEEDLWQQIIDDFSAAKDRLPVSYENVDGPDQGQVGRATAGAATGMLGKAYLYREQWQDAADEFELLMDGNSPMAIYSLVDDYRHNFNVNNENNEESLFEVQFASPDEVGGSDMNYCCEPNSNWMQVSSQAYTYAAEGYGYSDFLPTQWLYDEFNKEQTVSGNKDPRLIDTIVSYEPSENSTTVYGDPWPYGQDEIYPRKYTNEGLPQPELREQSGINYRVLRFADIYLMYAEAQNELNDQATAAQYMQRVRDRANLPDRVAEFSGYTQEEMREQIVHERALEFAIEGQRIHDMIRWGWFDESSPRYKVPELRQRDSEFDSWDTGDEYLPIPQRELDVNPNLEPNPANN</sequence>
<evidence type="ECO:0000313" key="9">
    <source>
        <dbReference type="EMBL" id="PAU95873.1"/>
    </source>
</evidence>
<dbReference type="Pfam" id="PF07980">
    <property type="entry name" value="SusD_RagB"/>
    <property type="match status" value="1"/>
</dbReference>
<comment type="caution">
    <text evidence="9">The sequence shown here is derived from an EMBL/GenBank/DDBJ whole genome shotgun (WGS) entry which is preliminary data.</text>
</comment>
<dbReference type="EMBL" id="NSKE01000001">
    <property type="protein sequence ID" value="PAU95873.1"/>
    <property type="molecule type" value="Genomic_DNA"/>
</dbReference>
<evidence type="ECO:0000256" key="4">
    <source>
        <dbReference type="ARBA" id="ARBA00023136"/>
    </source>
</evidence>
<dbReference type="InterPro" id="IPR011990">
    <property type="entry name" value="TPR-like_helical_dom_sf"/>
</dbReference>
<evidence type="ECO:0000256" key="5">
    <source>
        <dbReference type="ARBA" id="ARBA00023237"/>
    </source>
</evidence>